<reference evidence="1 2" key="1">
    <citation type="submission" date="2013-08" db="EMBL/GenBank/DDBJ databases">
        <authorList>
            <person name="Weinstock G."/>
            <person name="Sodergren E."/>
            <person name="Wylie T."/>
            <person name="Fulton L."/>
            <person name="Fulton R."/>
            <person name="Fronick C."/>
            <person name="O'Laughlin M."/>
            <person name="Godfrey J."/>
            <person name="Miner T."/>
            <person name="Herter B."/>
            <person name="Appelbaum E."/>
            <person name="Cordes M."/>
            <person name="Lek S."/>
            <person name="Wollam A."/>
            <person name="Pepin K.H."/>
            <person name="Palsikar V.B."/>
            <person name="Mitreva M."/>
            <person name="Wilson R.K."/>
        </authorList>
    </citation>
    <scope>NUCLEOTIDE SEQUENCE [LARGE SCALE GENOMIC DNA]</scope>
    <source>
        <strain evidence="1 2">ATCC 15930</strain>
    </source>
</reference>
<organism evidence="1 2">
    <name type="scientific">Hoylesella loescheii DSM 19665 = JCM 12249 = ATCC 15930</name>
    <dbReference type="NCBI Taxonomy" id="1122985"/>
    <lineage>
        <taxon>Bacteria</taxon>
        <taxon>Pseudomonadati</taxon>
        <taxon>Bacteroidota</taxon>
        <taxon>Bacteroidia</taxon>
        <taxon>Bacteroidales</taxon>
        <taxon>Prevotellaceae</taxon>
        <taxon>Hoylesella</taxon>
    </lineage>
</organism>
<evidence type="ECO:0000313" key="1">
    <source>
        <dbReference type="EMBL" id="KDR52541.1"/>
    </source>
</evidence>
<dbReference type="PATRIC" id="fig|1122985.7.peg.1440"/>
<gene>
    <name evidence="1" type="ORF">HMPREF1991_01383</name>
</gene>
<proteinExistence type="predicted"/>
<comment type="caution">
    <text evidence="1">The sequence shown here is derived from an EMBL/GenBank/DDBJ whole genome shotgun (WGS) entry which is preliminary data.</text>
</comment>
<protein>
    <submittedName>
        <fullName evidence="1">Uncharacterized protein</fullName>
    </submittedName>
</protein>
<dbReference type="HOGENOM" id="CLU_200508_1_0_10"/>
<sequence length="46" mass="5149">MHYLRGFGINHNRYAFCRVALVGKIAILFPLQSCSEGMASYSKLAN</sequence>
<dbReference type="EMBL" id="JNGW01000060">
    <property type="protein sequence ID" value="KDR52541.1"/>
    <property type="molecule type" value="Genomic_DNA"/>
</dbReference>
<name>A0A069QRS3_HOYLO</name>
<keyword evidence="2" id="KW-1185">Reference proteome</keyword>
<evidence type="ECO:0000313" key="2">
    <source>
        <dbReference type="Proteomes" id="UP000027442"/>
    </source>
</evidence>
<dbReference type="AlphaFoldDB" id="A0A069QRS3"/>
<accession>A0A069QRS3</accession>
<dbReference type="Proteomes" id="UP000027442">
    <property type="component" value="Unassembled WGS sequence"/>
</dbReference>